<evidence type="ECO:0000313" key="1">
    <source>
        <dbReference type="EMBL" id="JAI05582.1"/>
    </source>
</evidence>
<protein>
    <submittedName>
        <fullName evidence="1">Uncharacterized protein</fullName>
    </submittedName>
</protein>
<name>A0A0E9XT26_ANGAN</name>
<dbReference type="AlphaFoldDB" id="A0A0E9XT26"/>
<proteinExistence type="predicted"/>
<dbReference type="EMBL" id="GBXM01002996">
    <property type="protein sequence ID" value="JAI05582.1"/>
    <property type="molecule type" value="Transcribed_RNA"/>
</dbReference>
<sequence>MFVSTCGITFGNGYCSRILIFTILM</sequence>
<reference evidence="1" key="2">
    <citation type="journal article" date="2015" name="Fish Shellfish Immunol.">
        <title>Early steps in the European eel (Anguilla anguilla)-Vibrio vulnificus interaction in the gills: Role of the RtxA13 toxin.</title>
        <authorList>
            <person name="Callol A."/>
            <person name="Pajuelo D."/>
            <person name="Ebbesson L."/>
            <person name="Teles M."/>
            <person name="MacKenzie S."/>
            <person name="Amaro C."/>
        </authorList>
    </citation>
    <scope>NUCLEOTIDE SEQUENCE</scope>
</reference>
<accession>A0A0E9XT26</accession>
<organism evidence="1">
    <name type="scientific">Anguilla anguilla</name>
    <name type="common">European freshwater eel</name>
    <name type="synonym">Muraena anguilla</name>
    <dbReference type="NCBI Taxonomy" id="7936"/>
    <lineage>
        <taxon>Eukaryota</taxon>
        <taxon>Metazoa</taxon>
        <taxon>Chordata</taxon>
        <taxon>Craniata</taxon>
        <taxon>Vertebrata</taxon>
        <taxon>Euteleostomi</taxon>
        <taxon>Actinopterygii</taxon>
        <taxon>Neopterygii</taxon>
        <taxon>Teleostei</taxon>
        <taxon>Anguilliformes</taxon>
        <taxon>Anguillidae</taxon>
        <taxon>Anguilla</taxon>
    </lineage>
</organism>
<reference evidence="1" key="1">
    <citation type="submission" date="2014-11" db="EMBL/GenBank/DDBJ databases">
        <authorList>
            <person name="Amaro Gonzalez C."/>
        </authorList>
    </citation>
    <scope>NUCLEOTIDE SEQUENCE</scope>
</reference>